<dbReference type="EMBL" id="ABYJ02000188">
    <property type="protein sequence ID" value="EEU99644.1"/>
    <property type="molecule type" value="Genomic_DNA"/>
</dbReference>
<dbReference type="InterPro" id="IPR036277">
    <property type="entry name" value="SMC_hinge_sf"/>
</dbReference>
<comment type="similarity">
    <text evidence="7">Belongs to the SMC family.</text>
</comment>
<evidence type="ECO:0000259" key="8">
    <source>
        <dbReference type="SMART" id="SM00968"/>
    </source>
</evidence>
<keyword evidence="2 7" id="KW-0963">Cytoplasm</keyword>
<dbReference type="PIRSF" id="PIRSF005719">
    <property type="entry name" value="SMC"/>
    <property type="match status" value="1"/>
</dbReference>
<comment type="subunit">
    <text evidence="7">Homodimer.</text>
</comment>
<dbReference type="GO" id="GO:0007059">
    <property type="term" value="P:chromosome segregation"/>
    <property type="evidence" value="ECO:0007669"/>
    <property type="project" value="UniProtKB-UniRule"/>
</dbReference>
<dbReference type="SUPFAM" id="SSF75553">
    <property type="entry name" value="Smc hinge domain"/>
    <property type="match status" value="1"/>
</dbReference>
<evidence type="ECO:0000256" key="2">
    <source>
        <dbReference type="ARBA" id="ARBA00022490"/>
    </source>
</evidence>
<dbReference type="GO" id="GO:0030261">
    <property type="term" value="P:chromosome condensation"/>
    <property type="evidence" value="ECO:0007669"/>
    <property type="project" value="InterPro"/>
</dbReference>
<evidence type="ECO:0000313" key="9">
    <source>
        <dbReference type="EMBL" id="EEU99644.1"/>
    </source>
</evidence>
<feature type="coiled-coil region" evidence="7">
    <location>
        <begin position="259"/>
        <end position="321"/>
    </location>
</feature>
<dbReference type="Gene3D" id="1.20.1060.20">
    <property type="match status" value="1"/>
</dbReference>
<dbReference type="Gene3D" id="1.20.5.1160">
    <property type="entry name" value="Vasodilator-stimulated phosphoprotein"/>
    <property type="match status" value="1"/>
</dbReference>
<dbReference type="CDD" id="cd03278">
    <property type="entry name" value="ABC_SMC_barmotin"/>
    <property type="match status" value="2"/>
</dbReference>
<protein>
    <recommendedName>
        <fullName evidence="7">Chromosome partition protein Smc</fullName>
    </recommendedName>
</protein>
<evidence type="ECO:0000256" key="1">
    <source>
        <dbReference type="ARBA" id="ARBA00004496"/>
    </source>
</evidence>
<sequence>MRFSMYLKSIEVQGFKSFANKIVFDFHNGITGIVGPNGSGKSNVGDAVRWVLGEQSAKQLRGASMQDIIFAGTENRKPLSYAYVAITLDNADHKLPVDYEEVTVARRVYRSGESEYLLNGNTCRLKDVTELFYDTGIGKEGYSIIGQGQIEKILNGKPEERRELFDEAAGIVKYKKRKATAQKKLENERENLVRVNDILSELERQVGPLEKQAEKARVYLKKKEELKTYDVNMFLMEMTRIDGQLHEVGEKCGIAEAQLHESKDSYEQVKTEYERMESEIEQLEQAIGEVRENLSGSTVLKGKLEGQINVLKEQIHTAEMTDEHLKDRLDSIEKDTQDRLAQKDVYGREREELLEALAGISERKQATEKELDELRNGMKECSDGIEHGKSEIIELLNNKASVKARQQRFDTMAEQINIRKAKLTQRLLARKTEEEDLDNVLAAYQQELDDVNETIRELKESAAAMEEKNREWRRKYSQTSQQLEQDVTRYHKEQSRLETLKNIAERYDGYGNSIRRVMEQKDRHKGILGVVSDLIQVEKKYEVAIETALGGSIQNIVTEDEETAKQMIAYLKQNRYGRATFLPLTSVNGSGGFKNQEALRERGVIGLASTLVKNDARYDGVTNYLLGRVVVAETIDDAIALARKYRYSFRIVTLEGECLNPGGSMTGGAFKNTSNLLARRREVEELETLVASLQSQIKESRDRLEDIKTAQSLLEEDMESGKEKLQEQYILQNTAKMNLDRATEQKNERETVFAGLHAERAEIEEQLAELENNKAQIAAEIEAAAVREKEIGQENEDFQKRFEEYQTKEKEAAETVSKIALEEAGIRQKAEFAQSNISRIQSEITRFSQDRETLITQAGDAKEEAKQKMAEIEELKKTILASDDTHAAFEQQLKDYTQKKEELSASHKGFFRKREEISNQISELDKEVFRLNSQREKLNDAREYQTNYMWQEYELTLHAAMDLRDDTYDDLSTLKKMIAQIRDEIRKLGDVNVNAIEDYKEISERYQFLKTQHDDLIEAEKTLIGIIEELDTGMRKQFMEKFAEIQKQFDTVFKEMFGGGKGTLELVEDEDILECGIRIIAQPPGKKLQNMMQMSGGEKSLTAIALLFAIQNLKPSPFCLLDEIEAALDDSNVTRFAKYLHKLTQNTQFIVITHRRGTMAAADRLYGITMQEKGVSTLVSVNLIENDLDK</sequence>
<dbReference type="HOGENOM" id="CLU_001042_2_2_9"/>
<dbReference type="InterPro" id="IPR010935">
    <property type="entry name" value="SMC_hinge"/>
</dbReference>
<feature type="domain" description="SMC hinge" evidence="8">
    <location>
        <begin position="525"/>
        <end position="642"/>
    </location>
</feature>
<accession>C7GEW2</accession>
<dbReference type="AlphaFoldDB" id="C7GEW2"/>
<proteinExistence type="inferred from homology"/>
<dbReference type="GO" id="GO:0007062">
    <property type="term" value="P:sister chromatid cohesion"/>
    <property type="evidence" value="ECO:0007669"/>
    <property type="project" value="InterPro"/>
</dbReference>
<dbReference type="Pfam" id="PF06470">
    <property type="entry name" value="SMC_hinge"/>
    <property type="match status" value="1"/>
</dbReference>
<dbReference type="InterPro" id="IPR027417">
    <property type="entry name" value="P-loop_NTPase"/>
</dbReference>
<dbReference type="SMART" id="SM00968">
    <property type="entry name" value="SMC_hinge"/>
    <property type="match status" value="1"/>
</dbReference>
<dbReference type="InterPro" id="IPR024704">
    <property type="entry name" value="SMC"/>
</dbReference>
<organism evidence="9 10">
    <name type="scientific">Roseburia intestinalis L1-82</name>
    <dbReference type="NCBI Taxonomy" id="536231"/>
    <lineage>
        <taxon>Bacteria</taxon>
        <taxon>Bacillati</taxon>
        <taxon>Bacillota</taxon>
        <taxon>Clostridia</taxon>
        <taxon>Lachnospirales</taxon>
        <taxon>Lachnospiraceae</taxon>
        <taxon>Roseburia</taxon>
    </lineage>
</organism>
<evidence type="ECO:0000256" key="3">
    <source>
        <dbReference type="ARBA" id="ARBA00022741"/>
    </source>
</evidence>
<dbReference type="HAMAP" id="MF_01894">
    <property type="entry name" value="Smc_prok"/>
    <property type="match status" value="1"/>
</dbReference>
<feature type="binding site" evidence="7">
    <location>
        <begin position="36"/>
        <end position="43"/>
    </location>
    <ligand>
        <name>ATP</name>
        <dbReference type="ChEBI" id="CHEBI:30616"/>
    </ligand>
</feature>
<feature type="coiled-coil region" evidence="7">
    <location>
        <begin position="171"/>
        <end position="205"/>
    </location>
</feature>
<dbReference type="GO" id="GO:0003677">
    <property type="term" value="F:DNA binding"/>
    <property type="evidence" value="ECO:0007669"/>
    <property type="project" value="UniProtKB-UniRule"/>
</dbReference>
<feature type="coiled-coil region" evidence="7">
    <location>
        <begin position="434"/>
        <end position="482"/>
    </location>
</feature>
<feature type="coiled-coil region" evidence="7">
    <location>
        <begin position="676"/>
        <end position="717"/>
    </location>
</feature>
<feature type="coiled-coil region" evidence="7">
    <location>
        <begin position="350"/>
        <end position="377"/>
    </location>
</feature>
<keyword evidence="4 7" id="KW-0067">ATP-binding</keyword>
<dbReference type="SUPFAM" id="SSF57997">
    <property type="entry name" value="Tropomyosin"/>
    <property type="match status" value="1"/>
</dbReference>
<comment type="function">
    <text evidence="7">Required for chromosome condensation and partitioning.</text>
</comment>
<comment type="caution">
    <text evidence="9">The sequence shown here is derived from an EMBL/GenBank/DDBJ whole genome shotgun (WGS) entry which is preliminary data.</text>
</comment>
<keyword evidence="6 7" id="KW-0238">DNA-binding</keyword>
<feature type="coiled-coil region" evidence="7">
    <location>
        <begin position="753"/>
        <end position="815"/>
    </location>
</feature>
<dbReference type="InterPro" id="IPR003395">
    <property type="entry name" value="RecF/RecN/SMC_N"/>
</dbReference>
<dbReference type="GO" id="GO:0006260">
    <property type="term" value="P:DNA replication"/>
    <property type="evidence" value="ECO:0007669"/>
    <property type="project" value="UniProtKB-UniRule"/>
</dbReference>
<dbReference type="FunFam" id="3.40.50.300:FF:000901">
    <property type="entry name" value="Chromosome partition protein Smc"/>
    <property type="match status" value="1"/>
</dbReference>
<comment type="subcellular location">
    <subcellularLocation>
        <location evidence="1 7">Cytoplasm</location>
    </subcellularLocation>
</comment>
<evidence type="ECO:0000256" key="5">
    <source>
        <dbReference type="ARBA" id="ARBA00023054"/>
    </source>
</evidence>
<evidence type="ECO:0000256" key="6">
    <source>
        <dbReference type="ARBA" id="ARBA00023125"/>
    </source>
</evidence>
<dbReference type="GO" id="GO:0005737">
    <property type="term" value="C:cytoplasm"/>
    <property type="evidence" value="ECO:0007669"/>
    <property type="project" value="UniProtKB-SubCell"/>
</dbReference>
<dbReference type="GO" id="GO:0005524">
    <property type="term" value="F:ATP binding"/>
    <property type="evidence" value="ECO:0007669"/>
    <property type="project" value="UniProtKB-UniRule"/>
</dbReference>
<comment type="domain">
    <text evidence="7">Contains large globular domains required for ATP hydrolysis at each terminus and a third globular domain forming a flexible hinge near the middle of the molecule. These domains are separated by coiled-coil structures.</text>
</comment>
<dbReference type="GO" id="GO:0016887">
    <property type="term" value="F:ATP hydrolysis activity"/>
    <property type="evidence" value="ECO:0007669"/>
    <property type="project" value="InterPro"/>
</dbReference>
<dbReference type="InterPro" id="IPR011890">
    <property type="entry name" value="SMC_prok"/>
</dbReference>
<dbReference type="FunFam" id="3.40.50.300:FF:000984">
    <property type="entry name" value="Chromosome partition protein Smc"/>
    <property type="match status" value="1"/>
</dbReference>
<evidence type="ECO:0000256" key="4">
    <source>
        <dbReference type="ARBA" id="ARBA00022840"/>
    </source>
</evidence>
<dbReference type="GO" id="GO:0005694">
    <property type="term" value="C:chromosome"/>
    <property type="evidence" value="ECO:0007669"/>
    <property type="project" value="InterPro"/>
</dbReference>
<dbReference type="NCBIfam" id="TIGR02168">
    <property type="entry name" value="SMC_prok_B"/>
    <property type="match status" value="1"/>
</dbReference>
<feature type="coiled-coil region" evidence="7">
    <location>
        <begin position="855"/>
        <end position="941"/>
    </location>
</feature>
<dbReference type="SUPFAM" id="SSF52540">
    <property type="entry name" value="P-loop containing nucleoside triphosphate hydrolases"/>
    <property type="match status" value="1"/>
</dbReference>
<evidence type="ECO:0000313" key="10">
    <source>
        <dbReference type="Proteomes" id="UP000004828"/>
    </source>
</evidence>
<dbReference type="PANTHER" id="PTHR43977">
    <property type="entry name" value="STRUCTURAL MAINTENANCE OF CHROMOSOMES PROTEIN 3"/>
    <property type="match status" value="1"/>
</dbReference>
<dbReference type="Proteomes" id="UP000004828">
    <property type="component" value="Unassembled WGS sequence"/>
</dbReference>
<dbReference type="Gene3D" id="3.40.50.300">
    <property type="entry name" value="P-loop containing nucleotide triphosphate hydrolases"/>
    <property type="match status" value="2"/>
</dbReference>
<reference evidence="9 10" key="1">
    <citation type="submission" date="2009-08" db="EMBL/GenBank/DDBJ databases">
        <authorList>
            <person name="Weinstock G."/>
            <person name="Sodergren E."/>
            <person name="Clifton S."/>
            <person name="Fulton L."/>
            <person name="Fulton B."/>
            <person name="Courtney L."/>
            <person name="Fronick C."/>
            <person name="Harrison M."/>
            <person name="Strong C."/>
            <person name="Farmer C."/>
            <person name="Delahaunty K."/>
            <person name="Markovic C."/>
            <person name="Hall O."/>
            <person name="Minx P."/>
            <person name="Tomlinson C."/>
            <person name="Mitreva M."/>
            <person name="Nelson J."/>
            <person name="Hou S."/>
            <person name="Wollam A."/>
            <person name="Pepin K.H."/>
            <person name="Johnson M."/>
            <person name="Bhonagiri V."/>
            <person name="Nash W.E."/>
            <person name="Warren W."/>
            <person name="Chinwalla A."/>
            <person name="Mardis E.R."/>
            <person name="Wilson R.K."/>
        </authorList>
    </citation>
    <scope>NUCLEOTIDE SEQUENCE [LARGE SCALE GENOMIC DNA]</scope>
    <source>
        <strain evidence="9 10">L1-82</strain>
    </source>
</reference>
<keyword evidence="5 7" id="KW-0175">Coiled coil</keyword>
<name>C7GEW2_9FIRM</name>
<keyword evidence="3 7" id="KW-0547">Nucleotide-binding</keyword>
<evidence type="ECO:0000256" key="7">
    <source>
        <dbReference type="HAMAP-Rule" id="MF_01894"/>
    </source>
</evidence>
<dbReference type="Pfam" id="PF02463">
    <property type="entry name" value="SMC_N"/>
    <property type="match status" value="1"/>
</dbReference>
<dbReference type="Gene3D" id="3.30.70.1620">
    <property type="match status" value="1"/>
</dbReference>
<gene>
    <name evidence="7 9" type="primary">smc</name>
    <name evidence="9" type="ORF">ROSINTL182_08464</name>
</gene>